<dbReference type="InterPro" id="IPR053203">
    <property type="entry name" value="Cisplatin_resist-associated"/>
</dbReference>
<dbReference type="InterPro" id="IPR022024">
    <property type="entry name" value="DUF3602"/>
</dbReference>
<feature type="compositionally biased region" description="Basic and acidic residues" evidence="1">
    <location>
        <begin position="225"/>
        <end position="240"/>
    </location>
</feature>
<dbReference type="Proteomes" id="UP001182556">
    <property type="component" value="Unassembled WGS sequence"/>
</dbReference>
<feature type="compositionally biased region" description="Low complexity" evidence="1">
    <location>
        <begin position="1"/>
        <end position="15"/>
    </location>
</feature>
<dbReference type="PANTHER" id="PTHR34693:SF1">
    <property type="entry name" value="PROTEIN PAR32"/>
    <property type="match status" value="1"/>
</dbReference>
<evidence type="ECO:0000313" key="2">
    <source>
        <dbReference type="EMBL" id="KAK1921704.1"/>
    </source>
</evidence>
<name>A0AAD9FM94_PAPLA</name>
<keyword evidence="3" id="KW-1185">Reference proteome</keyword>
<protein>
    <submittedName>
        <fullName evidence="2">Uncharacterized protein</fullName>
    </submittedName>
</protein>
<evidence type="ECO:0000256" key="1">
    <source>
        <dbReference type="SAM" id="MobiDB-lite"/>
    </source>
</evidence>
<feature type="compositionally biased region" description="Basic and acidic residues" evidence="1">
    <location>
        <begin position="346"/>
        <end position="358"/>
    </location>
</feature>
<dbReference type="Pfam" id="PF12223">
    <property type="entry name" value="DUF3602"/>
    <property type="match status" value="3"/>
</dbReference>
<accession>A0AAD9FM94</accession>
<feature type="region of interest" description="Disordered" evidence="1">
    <location>
        <begin position="299"/>
        <end position="358"/>
    </location>
</feature>
<feature type="compositionally biased region" description="Basic and acidic residues" evidence="1">
    <location>
        <begin position="249"/>
        <end position="262"/>
    </location>
</feature>
<dbReference type="AlphaFoldDB" id="A0AAD9FM94"/>
<gene>
    <name evidence="2" type="ORF">DB88DRAFT_498939</name>
</gene>
<dbReference type="EMBL" id="JAODAN010000010">
    <property type="protein sequence ID" value="KAK1921704.1"/>
    <property type="molecule type" value="Genomic_DNA"/>
</dbReference>
<evidence type="ECO:0000313" key="3">
    <source>
        <dbReference type="Proteomes" id="UP001182556"/>
    </source>
</evidence>
<feature type="compositionally biased region" description="Basic and acidic residues" evidence="1">
    <location>
        <begin position="319"/>
        <end position="331"/>
    </location>
</feature>
<feature type="compositionally biased region" description="Basic and acidic residues" evidence="1">
    <location>
        <begin position="113"/>
        <end position="129"/>
    </location>
</feature>
<comment type="caution">
    <text evidence="2">The sequence shown here is derived from an EMBL/GenBank/DDBJ whole genome shotgun (WGS) entry which is preliminary data.</text>
</comment>
<feature type="region of interest" description="Disordered" evidence="1">
    <location>
        <begin position="166"/>
        <end position="279"/>
    </location>
</feature>
<proteinExistence type="predicted"/>
<feature type="region of interest" description="Disordered" evidence="1">
    <location>
        <begin position="1"/>
        <end position="148"/>
    </location>
</feature>
<sequence>MATTHALTATRTASTERMGGGLATTPSRTETTGGSSTFGSSLRSAFSRALSPNRDAGYGRPGYANERKPSFGSRMSHLDDGRGRQPIVSTGRGGVGNLVRSPSRGVDPDAELGVERGREIRDVSIDRMIHSGRGGAGNIRSPSRGPQVAIEEAREDALQARLVAEERGRQVNAHFSTGRGGVGNISRSKSRSRSAVREREPSVKGSPAPPHEYRSGGRGGWGNIQEEHHDADRDSIEEQKLAAAQQFEADVRAKHLAEEANKPHSSGKGGVGNIVATGPPGVDMSQLTLEEREAYAKVHARDNVHGVSTGRGGPGNIHRHVEDGERGRNGEKGVIGSVLRSLSRATGRDRSGDRVKGD</sequence>
<feature type="compositionally biased region" description="Low complexity" evidence="1">
    <location>
        <begin position="24"/>
        <end position="51"/>
    </location>
</feature>
<reference evidence="2" key="1">
    <citation type="submission" date="2023-02" db="EMBL/GenBank/DDBJ databases">
        <title>Identification and recombinant expression of a fungal hydrolase from Papiliotrema laurentii that hydrolyzes apple cutin and clears colloidal polyester polyurethane.</title>
        <authorList>
            <consortium name="DOE Joint Genome Institute"/>
            <person name="Roman V.A."/>
            <person name="Bojanowski C."/>
            <person name="Crable B.R."/>
            <person name="Wagner D.N."/>
            <person name="Hung C.S."/>
            <person name="Nadeau L.J."/>
            <person name="Schratz L."/>
            <person name="Haridas S."/>
            <person name="Pangilinan J."/>
            <person name="Lipzen A."/>
            <person name="Na H."/>
            <person name="Yan M."/>
            <person name="Ng V."/>
            <person name="Grigoriev I.V."/>
            <person name="Spatafora J.W."/>
            <person name="Barlow D."/>
            <person name="Biffinger J."/>
            <person name="Kelley-Loughnane N."/>
            <person name="Varaljay V.A."/>
            <person name="Crookes-Goodson W.J."/>
        </authorList>
    </citation>
    <scope>NUCLEOTIDE SEQUENCE</scope>
    <source>
        <strain evidence="2">5307AH</strain>
    </source>
</reference>
<dbReference type="PANTHER" id="PTHR34693">
    <property type="entry name" value="PROTEIN PAR32"/>
    <property type="match status" value="1"/>
</dbReference>
<organism evidence="2 3">
    <name type="scientific">Papiliotrema laurentii</name>
    <name type="common">Cryptococcus laurentii</name>
    <dbReference type="NCBI Taxonomy" id="5418"/>
    <lineage>
        <taxon>Eukaryota</taxon>
        <taxon>Fungi</taxon>
        <taxon>Dikarya</taxon>
        <taxon>Basidiomycota</taxon>
        <taxon>Agaricomycotina</taxon>
        <taxon>Tremellomycetes</taxon>
        <taxon>Tremellales</taxon>
        <taxon>Rhynchogastremaceae</taxon>
        <taxon>Papiliotrema</taxon>
    </lineage>
</organism>